<comment type="caution">
    <text evidence="3">The sequence shown here is derived from an EMBL/GenBank/DDBJ whole genome shotgun (WGS) entry which is preliminary data.</text>
</comment>
<evidence type="ECO:0000256" key="1">
    <source>
        <dbReference type="SAM" id="Phobius"/>
    </source>
</evidence>
<proteinExistence type="predicted"/>
<feature type="domain" description="HTH cro/C1-type" evidence="2">
    <location>
        <begin position="13"/>
        <end position="67"/>
    </location>
</feature>
<gene>
    <name evidence="3" type="ORF">GCM10023143_34310</name>
</gene>
<keyword evidence="1" id="KW-0812">Transmembrane</keyword>
<dbReference type="RefSeq" id="WP_344981693.1">
    <property type="nucleotide sequence ID" value="NZ_BAABFN010000022.1"/>
</dbReference>
<evidence type="ECO:0000313" key="3">
    <source>
        <dbReference type="EMBL" id="GAA4320264.1"/>
    </source>
</evidence>
<dbReference type="InterPro" id="IPR001387">
    <property type="entry name" value="Cro/C1-type_HTH"/>
</dbReference>
<reference evidence="4" key="1">
    <citation type="journal article" date="2019" name="Int. J. Syst. Evol. Microbiol.">
        <title>The Global Catalogue of Microorganisms (GCM) 10K type strain sequencing project: providing services to taxonomists for standard genome sequencing and annotation.</title>
        <authorList>
            <consortium name="The Broad Institute Genomics Platform"/>
            <consortium name="The Broad Institute Genome Sequencing Center for Infectious Disease"/>
            <person name="Wu L."/>
            <person name="Ma J."/>
        </authorList>
    </citation>
    <scope>NUCLEOTIDE SEQUENCE [LARGE SCALE GENOMIC DNA]</scope>
    <source>
        <strain evidence="4">JCM 17664</strain>
    </source>
</reference>
<name>A0ABP8G9T6_9BACT</name>
<keyword evidence="1" id="KW-0472">Membrane</keyword>
<evidence type="ECO:0000313" key="4">
    <source>
        <dbReference type="Proteomes" id="UP001501207"/>
    </source>
</evidence>
<feature type="transmembrane region" description="Helical" evidence="1">
    <location>
        <begin position="102"/>
        <end position="121"/>
    </location>
</feature>
<dbReference type="Pfam" id="PF01381">
    <property type="entry name" value="HTH_3"/>
    <property type="match status" value="1"/>
</dbReference>
<keyword evidence="4" id="KW-1185">Reference proteome</keyword>
<dbReference type="CDD" id="cd00093">
    <property type="entry name" value="HTH_XRE"/>
    <property type="match status" value="1"/>
</dbReference>
<dbReference type="Proteomes" id="UP001501207">
    <property type="component" value="Unassembled WGS sequence"/>
</dbReference>
<dbReference type="SMART" id="SM00530">
    <property type="entry name" value="HTH_XRE"/>
    <property type="match status" value="1"/>
</dbReference>
<dbReference type="SUPFAM" id="SSF47413">
    <property type="entry name" value="lambda repressor-like DNA-binding domains"/>
    <property type="match status" value="1"/>
</dbReference>
<feature type="transmembrane region" description="Helical" evidence="1">
    <location>
        <begin position="133"/>
        <end position="152"/>
    </location>
</feature>
<keyword evidence="1" id="KW-1133">Transmembrane helix</keyword>
<accession>A0ABP8G9T6</accession>
<dbReference type="PROSITE" id="PS50943">
    <property type="entry name" value="HTH_CROC1"/>
    <property type="match status" value="1"/>
</dbReference>
<sequence length="153" mass="17091">MDSHKREKIARLVKEGRTGKGYTQQELSEIAGLSLRSIQRIENAEVLPRMYTLKLLSRHLDFSLEMLDGEPFSPGMAVQQSGSEPSPLNVPVSRQPNHQQKIILTFGIGAVLALLLMAFLAQSPGFPETDFELFLLLVGVIGCYILTLLIIWR</sequence>
<organism evidence="3 4">
    <name type="scientific">Compostibacter hankyongensis</name>
    <dbReference type="NCBI Taxonomy" id="1007089"/>
    <lineage>
        <taxon>Bacteria</taxon>
        <taxon>Pseudomonadati</taxon>
        <taxon>Bacteroidota</taxon>
        <taxon>Chitinophagia</taxon>
        <taxon>Chitinophagales</taxon>
        <taxon>Chitinophagaceae</taxon>
        <taxon>Compostibacter</taxon>
    </lineage>
</organism>
<dbReference type="Gene3D" id="1.10.260.40">
    <property type="entry name" value="lambda repressor-like DNA-binding domains"/>
    <property type="match status" value="1"/>
</dbReference>
<evidence type="ECO:0000259" key="2">
    <source>
        <dbReference type="PROSITE" id="PS50943"/>
    </source>
</evidence>
<dbReference type="InterPro" id="IPR010982">
    <property type="entry name" value="Lambda_DNA-bd_dom_sf"/>
</dbReference>
<dbReference type="EMBL" id="BAABFN010000022">
    <property type="protein sequence ID" value="GAA4320264.1"/>
    <property type="molecule type" value="Genomic_DNA"/>
</dbReference>
<protein>
    <recommendedName>
        <fullName evidence="2">HTH cro/C1-type domain-containing protein</fullName>
    </recommendedName>
</protein>